<gene>
    <name evidence="1" type="ORF">B2M23_13285</name>
</gene>
<dbReference type="KEGG" id="elim:B2M23_13285"/>
<evidence type="ECO:0000313" key="1">
    <source>
        <dbReference type="EMBL" id="ARD66448.1"/>
    </source>
</evidence>
<dbReference type="InterPro" id="IPR050696">
    <property type="entry name" value="FtsA/MreB"/>
</dbReference>
<organism evidence="1 2">
    <name type="scientific">Eubacterium limosum</name>
    <dbReference type="NCBI Taxonomy" id="1736"/>
    <lineage>
        <taxon>Bacteria</taxon>
        <taxon>Bacillati</taxon>
        <taxon>Bacillota</taxon>
        <taxon>Clostridia</taxon>
        <taxon>Eubacteriales</taxon>
        <taxon>Eubacteriaceae</taxon>
        <taxon>Eubacterium</taxon>
    </lineage>
</organism>
<protein>
    <recommendedName>
        <fullName evidence="3">Reactivating factor for ethanolamine ammonia lyase</fullName>
    </recommendedName>
</protein>
<dbReference type="InterPro" id="IPR009377">
    <property type="entry name" value="EutA"/>
</dbReference>
<dbReference type="Proteomes" id="UP000192391">
    <property type="component" value="Chromosome"/>
</dbReference>
<dbReference type="InterPro" id="IPR043129">
    <property type="entry name" value="ATPase_NBD"/>
</dbReference>
<sequence>MKEKVLSVGIDIGTSTTEIVFSHIIIENIASNFRVPDIQIVDKEIIYRSPIYFTPLLSNTVLDTKGIIEIVKKEYDTASIEPRDVQTGAVIITGDTARKENAENVLREISDYAGDFVVATAGPELESILAGKGSGASEFSRKNKGAILNLDIGGGTTNVALFENGEVLEASCFDIGGRLIRFSKETNKIEYIFPKIQKLFQAMGITAKAGDPLTDDMLDKITEVLAKGLMEIIDPSQRSFLTDFLATNKIVKNFVKTPDYVSLSGGVGDLVYQEQMPKTNAFGDIGVLLAKKLRKNLTKDAVNVVKPAETIGATVVGAGNHSVDISGSTITVTAKNSLPIVNTPIMKVDNPINYTDEEIKKAFEKKINWIQGENTSMNIALAIENEKMLRFDEIQLMARKIIIGMQPIIQKQKVLIVVLKVDYGKVLGQSIQKYLSEDKQIICLDGVNVGNGDYIDIGMPVGVGEAVPVVIKTIAFSY</sequence>
<evidence type="ECO:0008006" key="3">
    <source>
        <dbReference type="Google" id="ProtNLM"/>
    </source>
</evidence>
<reference evidence="2" key="1">
    <citation type="journal article" date="2017" name="Sci. Rep.">
        <title>Determination of the Genome and Primary Transcriptome of Syngas Fermenting Eubacterium limosum ATCC 8486.</title>
        <authorList>
            <person name="Song Y."/>
            <person name="Shin J."/>
            <person name="Jeong Y."/>
            <person name="Jin S."/>
            <person name="Lee J.K."/>
            <person name="Kim D.R."/>
            <person name="Kim S.C."/>
            <person name="Cho S."/>
            <person name="Cho B.K."/>
        </authorList>
    </citation>
    <scope>NUCLEOTIDE SEQUENCE [LARGE SCALE GENOMIC DNA]</scope>
    <source>
        <strain evidence="2">ATCC 8486</strain>
    </source>
</reference>
<dbReference type="SUPFAM" id="SSF53067">
    <property type="entry name" value="Actin-like ATPase domain"/>
    <property type="match status" value="1"/>
</dbReference>
<dbReference type="PIRSF" id="PIRSF012293">
    <property type="entry name" value="EutA"/>
    <property type="match status" value="1"/>
</dbReference>
<evidence type="ECO:0000313" key="2">
    <source>
        <dbReference type="Proteomes" id="UP000192391"/>
    </source>
</evidence>
<dbReference type="PANTHER" id="PTHR32432:SF13">
    <property type="entry name" value="ETHANOLAMINE AMMONIA-LYASE REACTIVASE EUTA"/>
    <property type="match status" value="1"/>
</dbReference>
<dbReference type="AlphaFoldDB" id="A0AAC9W414"/>
<name>A0AAC9W414_EUBLI</name>
<proteinExistence type="predicted"/>
<accession>A0AAC9W414</accession>
<dbReference type="Gene3D" id="3.30.420.40">
    <property type="match status" value="1"/>
</dbReference>
<dbReference type="Pfam" id="PF06277">
    <property type="entry name" value="EutA"/>
    <property type="match status" value="1"/>
</dbReference>
<dbReference type="EMBL" id="CP019962">
    <property type="protein sequence ID" value="ARD66448.1"/>
    <property type="molecule type" value="Genomic_DNA"/>
</dbReference>
<dbReference type="RefSeq" id="WP_038350766.1">
    <property type="nucleotide sequence ID" value="NZ_CP019962.1"/>
</dbReference>
<dbReference type="PANTHER" id="PTHR32432">
    <property type="entry name" value="CELL DIVISION PROTEIN FTSA-RELATED"/>
    <property type="match status" value="1"/>
</dbReference>